<reference evidence="1" key="1">
    <citation type="journal article" date="2015" name="Nature">
        <title>Complex archaea that bridge the gap between prokaryotes and eukaryotes.</title>
        <authorList>
            <person name="Spang A."/>
            <person name="Saw J.H."/>
            <person name="Jorgensen S.L."/>
            <person name="Zaremba-Niedzwiedzka K."/>
            <person name="Martijn J."/>
            <person name="Lind A.E."/>
            <person name="van Eijk R."/>
            <person name="Schleper C."/>
            <person name="Guy L."/>
            <person name="Ettema T.J."/>
        </authorList>
    </citation>
    <scope>NUCLEOTIDE SEQUENCE</scope>
</reference>
<dbReference type="EMBL" id="LAZR01003844">
    <property type="protein sequence ID" value="KKN14172.1"/>
    <property type="molecule type" value="Genomic_DNA"/>
</dbReference>
<dbReference type="InterPro" id="IPR009394">
    <property type="entry name" value="MmcB-like"/>
</dbReference>
<name>A0A0F9NQ51_9ZZZZ</name>
<proteinExistence type="predicted"/>
<comment type="caution">
    <text evidence="1">The sequence shown here is derived from an EMBL/GenBank/DDBJ whole genome shotgun (WGS) entry which is preliminary data.</text>
</comment>
<evidence type="ECO:0008006" key="2">
    <source>
        <dbReference type="Google" id="ProtNLM"/>
    </source>
</evidence>
<organism evidence="1">
    <name type="scientific">marine sediment metagenome</name>
    <dbReference type="NCBI Taxonomy" id="412755"/>
    <lineage>
        <taxon>unclassified sequences</taxon>
        <taxon>metagenomes</taxon>
        <taxon>ecological metagenomes</taxon>
    </lineage>
</organism>
<gene>
    <name evidence="1" type="ORF">LCGC14_0998810</name>
</gene>
<dbReference type="AlphaFoldDB" id="A0A0F9NQ51"/>
<sequence>MQTPQGEGSGKQRPNGITSAEILILLKAKHAGDVFISECKNGETWAADGLLKLDAWVMKRSYSPLATIGYEIKVDRTDFERDEKWPEYAELCHQFYFVCPAGLIREEDLPKGIGLMWVSKARKLHTRRKAVASEPDIQKWNSLLVYALMSRSRIVANARAIYGDDPTHMEAMRAVVEEANERRELAKFVTGHIRERCEVAQKTERSISDREYHVKDFTERLAALGIAWNAEERNWEQTAHIHNEIDLLQNRVTQGVLFKMQSIGRLLGETVTEIEGLRKRNLKAKAEGNKR</sequence>
<dbReference type="Pfam" id="PF06319">
    <property type="entry name" value="MmcB-like"/>
    <property type="match status" value="1"/>
</dbReference>
<accession>A0A0F9NQ51</accession>
<protein>
    <recommendedName>
        <fullName evidence="2">MmcB family DNA repair protein</fullName>
    </recommendedName>
</protein>
<evidence type="ECO:0000313" key="1">
    <source>
        <dbReference type="EMBL" id="KKN14172.1"/>
    </source>
</evidence>